<keyword evidence="2" id="KW-1185">Reference proteome</keyword>
<reference evidence="3" key="1">
    <citation type="submission" date="2025-08" db="UniProtKB">
        <authorList>
            <consortium name="RefSeq"/>
        </authorList>
    </citation>
    <scope>IDENTIFICATION</scope>
</reference>
<dbReference type="AlphaFoldDB" id="A0AB40BR53"/>
<organism evidence="2 3">
    <name type="scientific">Dioscorea cayennensis subsp. rotundata</name>
    <name type="common">White Guinea yam</name>
    <name type="synonym">Dioscorea rotundata</name>
    <dbReference type="NCBI Taxonomy" id="55577"/>
    <lineage>
        <taxon>Eukaryota</taxon>
        <taxon>Viridiplantae</taxon>
        <taxon>Streptophyta</taxon>
        <taxon>Embryophyta</taxon>
        <taxon>Tracheophyta</taxon>
        <taxon>Spermatophyta</taxon>
        <taxon>Magnoliopsida</taxon>
        <taxon>Liliopsida</taxon>
        <taxon>Dioscoreales</taxon>
        <taxon>Dioscoreaceae</taxon>
        <taxon>Dioscorea</taxon>
    </lineage>
</organism>
<feature type="region of interest" description="Disordered" evidence="1">
    <location>
        <begin position="134"/>
        <end position="200"/>
    </location>
</feature>
<name>A0AB40BR53_DIOCR</name>
<sequence length="200" mass="22252">MLRRRDPNEEAGYTKGNVSVKGRKITCSICGAANHNKRFHGIEDNANNPMDAIDPYVLAEQFQLVNNFIQTEMNNQPSETQQIQVTTISQVIDTQQHALQNLPIETERRPMKRKIETRGGKKNNTVVGAKQHDVTNPVEPTTNRESSKKAPATSRALVLRPRMKNKNMEAKTQAGPAIKKKKEWVPPGVGKFAPATGNTS</sequence>
<accession>A0AB40BR53</accession>
<evidence type="ECO:0000313" key="3">
    <source>
        <dbReference type="RefSeq" id="XP_039128894.1"/>
    </source>
</evidence>
<gene>
    <name evidence="3" type="primary">LOC120265027</name>
</gene>
<dbReference type="Proteomes" id="UP001515500">
    <property type="component" value="Chromosome 7"/>
</dbReference>
<dbReference type="GeneID" id="120265027"/>
<evidence type="ECO:0000313" key="2">
    <source>
        <dbReference type="Proteomes" id="UP001515500"/>
    </source>
</evidence>
<dbReference type="RefSeq" id="XP_039128894.1">
    <property type="nucleotide sequence ID" value="XM_039272960.1"/>
</dbReference>
<proteinExistence type="predicted"/>
<protein>
    <submittedName>
        <fullName evidence="3">Uncharacterized protein LOC120265027</fullName>
    </submittedName>
</protein>
<evidence type="ECO:0000256" key="1">
    <source>
        <dbReference type="SAM" id="MobiDB-lite"/>
    </source>
</evidence>